<keyword evidence="3" id="KW-1185">Reference proteome</keyword>
<organism evidence="2 3">
    <name type="scientific">Streptomyces ovatisporus</name>
    <dbReference type="NCBI Taxonomy" id="1128682"/>
    <lineage>
        <taxon>Bacteria</taxon>
        <taxon>Bacillati</taxon>
        <taxon>Actinomycetota</taxon>
        <taxon>Actinomycetes</taxon>
        <taxon>Kitasatosporales</taxon>
        <taxon>Streptomycetaceae</taxon>
        <taxon>Streptomyces</taxon>
    </lineage>
</organism>
<evidence type="ECO:0000256" key="1">
    <source>
        <dbReference type="SAM" id="Phobius"/>
    </source>
</evidence>
<reference evidence="3" key="1">
    <citation type="journal article" date="2019" name="Int. J. Syst. Evol. Microbiol.">
        <title>The Global Catalogue of Microorganisms (GCM) 10K type strain sequencing project: providing services to taxonomists for standard genome sequencing and annotation.</title>
        <authorList>
            <consortium name="The Broad Institute Genomics Platform"/>
            <consortium name="The Broad Institute Genome Sequencing Center for Infectious Disease"/>
            <person name="Wu L."/>
            <person name="Ma J."/>
        </authorList>
    </citation>
    <scope>NUCLEOTIDE SEQUENCE [LARGE SCALE GENOMIC DNA]</scope>
    <source>
        <strain evidence="3">CGMCC 4.7357</strain>
    </source>
</reference>
<feature type="transmembrane region" description="Helical" evidence="1">
    <location>
        <begin position="30"/>
        <end position="47"/>
    </location>
</feature>
<name>A0ABV8ZZC2_9ACTN</name>
<feature type="transmembrane region" description="Helical" evidence="1">
    <location>
        <begin position="104"/>
        <end position="123"/>
    </location>
</feature>
<protein>
    <recommendedName>
        <fullName evidence="4">Lipoprotein</fullName>
    </recommendedName>
</protein>
<proteinExistence type="predicted"/>
<evidence type="ECO:0008006" key="4">
    <source>
        <dbReference type="Google" id="ProtNLM"/>
    </source>
</evidence>
<dbReference type="EMBL" id="JBHSFH010000001">
    <property type="protein sequence ID" value="MFC4492542.1"/>
    <property type="molecule type" value="Genomic_DNA"/>
</dbReference>
<comment type="caution">
    <text evidence="2">The sequence shown here is derived from an EMBL/GenBank/DDBJ whole genome shotgun (WGS) entry which is preliminary data.</text>
</comment>
<dbReference type="RefSeq" id="WP_386440354.1">
    <property type="nucleotide sequence ID" value="NZ_JBHSFH010000001.1"/>
</dbReference>
<dbReference type="Proteomes" id="UP001595997">
    <property type="component" value="Unassembled WGS sequence"/>
</dbReference>
<keyword evidence="1" id="KW-0472">Membrane</keyword>
<keyword evidence="1" id="KW-0812">Transmembrane</keyword>
<feature type="transmembrane region" description="Helical" evidence="1">
    <location>
        <begin position="59"/>
        <end position="83"/>
    </location>
</feature>
<gene>
    <name evidence="2" type="ORF">ACFPA8_00105</name>
</gene>
<evidence type="ECO:0000313" key="2">
    <source>
        <dbReference type="EMBL" id="MFC4492542.1"/>
    </source>
</evidence>
<keyword evidence="1" id="KW-1133">Transmembrane helix</keyword>
<feature type="transmembrane region" description="Helical" evidence="1">
    <location>
        <begin position="143"/>
        <end position="163"/>
    </location>
</feature>
<accession>A0ABV8ZZC2</accession>
<evidence type="ECO:0000313" key="3">
    <source>
        <dbReference type="Proteomes" id="UP001595997"/>
    </source>
</evidence>
<sequence>MSIRHPGGTGPDGATGFRGRLRARYGASPLHLLLVLASFALTAYAGIRLLKGDVLGIVVWFAGAALVHDLLLLPLYTVTDRALQALLRNGRRGPRGTGQRGQVNYVRVPAFVSLVLLLVWYPLILERVDHYTSFTGLDDGVFWGRWLLITAALFAVSALCLVVRTWRARPRRADADTDTDANTDAE</sequence>